<evidence type="ECO:0000313" key="1">
    <source>
        <dbReference type="EMBL" id="KAF2469857.1"/>
    </source>
</evidence>
<organism evidence="1 2">
    <name type="scientific">Lindgomyces ingoldianus</name>
    <dbReference type="NCBI Taxonomy" id="673940"/>
    <lineage>
        <taxon>Eukaryota</taxon>
        <taxon>Fungi</taxon>
        <taxon>Dikarya</taxon>
        <taxon>Ascomycota</taxon>
        <taxon>Pezizomycotina</taxon>
        <taxon>Dothideomycetes</taxon>
        <taxon>Pleosporomycetidae</taxon>
        <taxon>Pleosporales</taxon>
        <taxon>Lindgomycetaceae</taxon>
        <taxon>Lindgomyces</taxon>
    </lineage>
</organism>
<name>A0ACB6QU89_9PLEO</name>
<comment type="caution">
    <text evidence="1">The sequence shown here is derived from an EMBL/GenBank/DDBJ whole genome shotgun (WGS) entry which is preliminary data.</text>
</comment>
<evidence type="ECO:0000313" key="2">
    <source>
        <dbReference type="Proteomes" id="UP000799755"/>
    </source>
</evidence>
<accession>A0ACB6QU89</accession>
<protein>
    <submittedName>
        <fullName evidence="1">Uncharacterized protein</fullName>
    </submittedName>
</protein>
<dbReference type="Proteomes" id="UP000799755">
    <property type="component" value="Unassembled WGS sequence"/>
</dbReference>
<gene>
    <name evidence="1" type="ORF">BDR25DRAFT_304260</name>
</gene>
<sequence>MDDEEKHNLRSVRTSFLNHILKRPHSKPQSIRYEDTQPAEPLEPFSVLPNKRFMFRKSRTDESMESGDHHIHKTPLLIRFYDPEVNAQDTAGRTLDDILSWSNARLEHSHNYIQMLFPLPEGSPFNYDAPVITREVMEAFHARPKLQSRLREAFVRMLDFYGFDVLTREVGPVPEPEAKQKEQDEYMEQQGGAAQNGIVEHEQSADMENHVAQEDQNKTDASKTHEEIEYVVQQEHTSPTSQENPTRAPQNEATSNQTPNKPTSTTGDLGQPQPGADADANADPTDTSNPASAANHEHEQPAVDTTPLAEFPSPPEQKPAEERPVFIIVRAANYRDRFRNWAIRFDHNHLRITRILRSLRVLGLNEECWAFYCILKHVFDDPSIFINERSMVYWRRAVKQSLYLTPDKEEVLWLKRWCGEVRKIREEEKVRVKEEELAEEAARGQGDGQDEPQDEPHCQVQGQPVVHGVGQGEPTVGWGENEVPK</sequence>
<proteinExistence type="predicted"/>
<keyword evidence="2" id="KW-1185">Reference proteome</keyword>
<dbReference type="EMBL" id="MU003510">
    <property type="protein sequence ID" value="KAF2469857.1"/>
    <property type="molecule type" value="Genomic_DNA"/>
</dbReference>
<reference evidence="1" key="1">
    <citation type="journal article" date="2020" name="Stud. Mycol.">
        <title>101 Dothideomycetes genomes: a test case for predicting lifestyles and emergence of pathogens.</title>
        <authorList>
            <person name="Haridas S."/>
            <person name="Albert R."/>
            <person name="Binder M."/>
            <person name="Bloem J."/>
            <person name="Labutti K."/>
            <person name="Salamov A."/>
            <person name="Andreopoulos B."/>
            <person name="Baker S."/>
            <person name="Barry K."/>
            <person name="Bills G."/>
            <person name="Bluhm B."/>
            <person name="Cannon C."/>
            <person name="Castanera R."/>
            <person name="Culley D."/>
            <person name="Daum C."/>
            <person name="Ezra D."/>
            <person name="Gonzalez J."/>
            <person name="Henrissat B."/>
            <person name="Kuo A."/>
            <person name="Liang C."/>
            <person name="Lipzen A."/>
            <person name="Lutzoni F."/>
            <person name="Magnuson J."/>
            <person name="Mondo S."/>
            <person name="Nolan M."/>
            <person name="Ohm R."/>
            <person name="Pangilinan J."/>
            <person name="Park H.-J."/>
            <person name="Ramirez L."/>
            <person name="Alfaro M."/>
            <person name="Sun H."/>
            <person name="Tritt A."/>
            <person name="Yoshinaga Y."/>
            <person name="Zwiers L.-H."/>
            <person name="Turgeon B."/>
            <person name="Goodwin S."/>
            <person name="Spatafora J."/>
            <person name="Crous P."/>
            <person name="Grigoriev I."/>
        </authorList>
    </citation>
    <scope>NUCLEOTIDE SEQUENCE</scope>
    <source>
        <strain evidence="1">ATCC 200398</strain>
    </source>
</reference>